<dbReference type="GO" id="GO:0098797">
    <property type="term" value="C:plasma membrane protein complex"/>
    <property type="evidence" value="ECO:0007669"/>
    <property type="project" value="TreeGrafter"/>
</dbReference>
<keyword evidence="8 10" id="KW-1133">Transmembrane helix</keyword>
<evidence type="ECO:0000256" key="2">
    <source>
        <dbReference type="ARBA" id="ARBA00006555"/>
    </source>
</evidence>
<gene>
    <name evidence="13" type="ORF">SFSGTM_20070</name>
</gene>
<evidence type="ECO:0000256" key="8">
    <source>
        <dbReference type="ARBA" id="ARBA00022989"/>
    </source>
</evidence>
<dbReference type="RefSeq" id="WP_162085099.1">
    <property type="nucleotide sequence ID" value="NZ_AP021881.1"/>
</dbReference>
<keyword evidence="14" id="KW-1185">Reference proteome</keyword>
<evidence type="ECO:0000256" key="1">
    <source>
        <dbReference type="ARBA" id="ARBA00004383"/>
    </source>
</evidence>
<dbReference type="GO" id="GO:0031992">
    <property type="term" value="F:energy transducer activity"/>
    <property type="evidence" value="ECO:0007669"/>
    <property type="project" value="InterPro"/>
</dbReference>
<evidence type="ECO:0000259" key="12">
    <source>
        <dbReference type="PROSITE" id="PS52015"/>
    </source>
</evidence>
<comment type="subcellular location">
    <subcellularLocation>
        <location evidence="1 10">Cell inner membrane</location>
        <topology evidence="1 10">Single-pass membrane protein</topology>
        <orientation evidence="1 10">Periplasmic side</orientation>
    </subcellularLocation>
</comment>
<evidence type="ECO:0000313" key="14">
    <source>
        <dbReference type="Proteomes" id="UP000463939"/>
    </source>
</evidence>
<feature type="compositionally biased region" description="Pro residues" evidence="11">
    <location>
        <begin position="61"/>
        <end position="80"/>
    </location>
</feature>
<dbReference type="NCBIfam" id="TIGR01352">
    <property type="entry name" value="tonB_Cterm"/>
    <property type="match status" value="1"/>
</dbReference>
<keyword evidence="5 10" id="KW-0997">Cell inner membrane</keyword>
<dbReference type="GO" id="GO:0015031">
    <property type="term" value="P:protein transport"/>
    <property type="evidence" value="ECO:0007669"/>
    <property type="project" value="UniProtKB-UniRule"/>
</dbReference>
<name>A0A809RHD5_9PROT</name>
<evidence type="ECO:0000256" key="11">
    <source>
        <dbReference type="SAM" id="MobiDB-lite"/>
    </source>
</evidence>
<evidence type="ECO:0000256" key="10">
    <source>
        <dbReference type="RuleBase" id="RU362123"/>
    </source>
</evidence>
<dbReference type="AlphaFoldDB" id="A0A809RHD5"/>
<dbReference type="Proteomes" id="UP000463939">
    <property type="component" value="Chromosome"/>
</dbReference>
<organism evidence="13 14">
    <name type="scientific">Sulfuriferula nivalis</name>
    <dbReference type="NCBI Taxonomy" id="2675298"/>
    <lineage>
        <taxon>Bacteria</taxon>
        <taxon>Pseudomonadati</taxon>
        <taxon>Pseudomonadota</taxon>
        <taxon>Betaproteobacteria</taxon>
        <taxon>Nitrosomonadales</taxon>
        <taxon>Sulfuricellaceae</taxon>
        <taxon>Sulfuriferula</taxon>
    </lineage>
</organism>
<sequence length="227" mass="24103">MTLAASSSITSSIPSQYPAAGRLFIVIGLHVGVLYALLNLPATQNTITPPRTLEVSLITPQPEPLRPEPAVPQPAPPKPQPKTITTPPVLTAKPEANKPLPVQVAEAPKPIASTPTISAAPLAEATPTPSMPATAPLINADYLNNPKPPYPASSRRLGEEGKVLLRVHVNIDGSVDKIELHRSSGFARLDDSAMNTVPDWKFVPARQGNQAVAAWIIVPISFNLRSN</sequence>
<feature type="transmembrane region" description="Helical" evidence="10">
    <location>
        <begin position="20"/>
        <end position="38"/>
    </location>
</feature>
<keyword evidence="10" id="KW-0735">Signal-anchor</keyword>
<dbReference type="SUPFAM" id="SSF74653">
    <property type="entry name" value="TolA/TonB C-terminal domain"/>
    <property type="match status" value="1"/>
</dbReference>
<dbReference type="Pfam" id="PF03544">
    <property type="entry name" value="TonB_C"/>
    <property type="match status" value="1"/>
</dbReference>
<dbReference type="InterPro" id="IPR003538">
    <property type="entry name" value="TonB"/>
</dbReference>
<evidence type="ECO:0000313" key="13">
    <source>
        <dbReference type="EMBL" id="BBP01299.1"/>
    </source>
</evidence>
<keyword evidence="3 10" id="KW-0813">Transport</keyword>
<feature type="region of interest" description="Disordered" evidence="11">
    <location>
        <begin position="60"/>
        <end position="88"/>
    </location>
</feature>
<dbReference type="InterPro" id="IPR006260">
    <property type="entry name" value="TonB/TolA_C"/>
</dbReference>
<proteinExistence type="inferred from homology"/>
<dbReference type="PRINTS" id="PR01374">
    <property type="entry name" value="TONBPROTEIN"/>
</dbReference>
<evidence type="ECO:0000256" key="3">
    <source>
        <dbReference type="ARBA" id="ARBA00022448"/>
    </source>
</evidence>
<dbReference type="PANTHER" id="PTHR33446">
    <property type="entry name" value="PROTEIN TONB-RELATED"/>
    <property type="match status" value="1"/>
</dbReference>
<feature type="domain" description="TonB C-terminal" evidence="12">
    <location>
        <begin position="135"/>
        <end position="227"/>
    </location>
</feature>
<dbReference type="GO" id="GO:0015891">
    <property type="term" value="P:siderophore transport"/>
    <property type="evidence" value="ECO:0007669"/>
    <property type="project" value="InterPro"/>
</dbReference>
<dbReference type="KEGG" id="sniv:SFSGTM_20070"/>
<keyword evidence="7 10" id="KW-0653">Protein transport</keyword>
<dbReference type="GO" id="GO:0055085">
    <property type="term" value="P:transmembrane transport"/>
    <property type="evidence" value="ECO:0007669"/>
    <property type="project" value="InterPro"/>
</dbReference>
<dbReference type="PROSITE" id="PS52015">
    <property type="entry name" value="TONB_CTD"/>
    <property type="match status" value="1"/>
</dbReference>
<dbReference type="EMBL" id="AP021881">
    <property type="protein sequence ID" value="BBP01299.1"/>
    <property type="molecule type" value="Genomic_DNA"/>
</dbReference>
<keyword evidence="9 10" id="KW-0472">Membrane</keyword>
<evidence type="ECO:0000256" key="5">
    <source>
        <dbReference type="ARBA" id="ARBA00022519"/>
    </source>
</evidence>
<accession>A0A809RHD5</accession>
<evidence type="ECO:0000256" key="4">
    <source>
        <dbReference type="ARBA" id="ARBA00022475"/>
    </source>
</evidence>
<reference evidence="14" key="1">
    <citation type="submission" date="2019-11" db="EMBL/GenBank/DDBJ databases">
        <title>Isolation and characterization of a novel species in the genus Sulfuriferula.</title>
        <authorList>
            <person name="Mochizuki J."/>
            <person name="Kojima H."/>
            <person name="Fukui M."/>
        </authorList>
    </citation>
    <scope>NUCLEOTIDE SEQUENCE [LARGE SCALE GENOMIC DNA]</scope>
    <source>
        <strain evidence="14">SGTM</strain>
    </source>
</reference>
<dbReference type="InterPro" id="IPR051045">
    <property type="entry name" value="TonB-dependent_transducer"/>
</dbReference>
<keyword evidence="6 10" id="KW-0812">Transmembrane</keyword>
<evidence type="ECO:0000256" key="9">
    <source>
        <dbReference type="ARBA" id="ARBA00023136"/>
    </source>
</evidence>
<comment type="function">
    <text evidence="10">Interacts with outer membrane receptor proteins that carry out high-affinity binding and energy dependent uptake into the periplasmic space of specific substrates. It could act to transduce energy from the cytoplasmic membrane to specific energy-requiring processes in the outer membrane, resulting in the release into the periplasm of ligands bound by these outer membrane proteins.</text>
</comment>
<dbReference type="PANTHER" id="PTHR33446:SF2">
    <property type="entry name" value="PROTEIN TONB"/>
    <property type="match status" value="1"/>
</dbReference>
<keyword evidence="4 10" id="KW-1003">Cell membrane</keyword>
<protein>
    <recommendedName>
        <fullName evidence="10">Protein TonB</fullName>
    </recommendedName>
</protein>
<evidence type="ECO:0000256" key="6">
    <source>
        <dbReference type="ARBA" id="ARBA00022692"/>
    </source>
</evidence>
<dbReference type="InterPro" id="IPR037682">
    <property type="entry name" value="TonB_C"/>
</dbReference>
<comment type="similarity">
    <text evidence="2 10">Belongs to the TonB family.</text>
</comment>
<dbReference type="GO" id="GO:0030288">
    <property type="term" value="C:outer membrane-bounded periplasmic space"/>
    <property type="evidence" value="ECO:0007669"/>
    <property type="project" value="InterPro"/>
</dbReference>
<dbReference type="Gene3D" id="3.30.1150.10">
    <property type="match status" value="1"/>
</dbReference>
<evidence type="ECO:0000256" key="7">
    <source>
        <dbReference type="ARBA" id="ARBA00022927"/>
    </source>
</evidence>